<protein>
    <submittedName>
        <fullName evidence="6">Isoprenylcysteine carboxyl methyltransferase</fullName>
    </submittedName>
</protein>
<dbReference type="STRING" id="1714016.BA724_15620"/>
<evidence type="ECO:0000256" key="4">
    <source>
        <dbReference type="ARBA" id="ARBA00023136"/>
    </source>
</evidence>
<dbReference type="OrthoDB" id="7203053at2"/>
<comment type="caution">
    <text evidence="6">The sequence shown here is derived from an EMBL/GenBank/DDBJ whole genome shotgun (WGS) entry which is preliminary data.</text>
</comment>
<dbReference type="PANTHER" id="PTHR43847:SF1">
    <property type="entry name" value="BLL3993 PROTEIN"/>
    <property type="match status" value="1"/>
</dbReference>
<feature type="transmembrane region" description="Helical" evidence="5">
    <location>
        <begin position="123"/>
        <end position="149"/>
    </location>
</feature>
<evidence type="ECO:0000313" key="6">
    <source>
        <dbReference type="EMBL" id="OES46274.1"/>
    </source>
</evidence>
<dbReference type="GO" id="GO:0032259">
    <property type="term" value="P:methylation"/>
    <property type="evidence" value="ECO:0007669"/>
    <property type="project" value="UniProtKB-KW"/>
</dbReference>
<accession>A0A1E7DT68</accession>
<proteinExistence type="predicted"/>
<comment type="subcellular location">
    <subcellularLocation>
        <location evidence="1">Membrane</location>
        <topology evidence="1">Multi-pass membrane protein</topology>
    </subcellularLocation>
</comment>
<name>A0A1E7DT68_9BACI</name>
<dbReference type="RefSeq" id="WP_069937174.1">
    <property type="nucleotide sequence ID" value="NZ_MAMP01000004.1"/>
</dbReference>
<dbReference type="InterPro" id="IPR052527">
    <property type="entry name" value="Metal_cation-efflux_comp"/>
</dbReference>
<feature type="transmembrane region" description="Helical" evidence="5">
    <location>
        <begin position="72"/>
        <end position="89"/>
    </location>
</feature>
<dbReference type="Pfam" id="PF04140">
    <property type="entry name" value="ICMT"/>
    <property type="match status" value="1"/>
</dbReference>
<evidence type="ECO:0000313" key="7">
    <source>
        <dbReference type="Proteomes" id="UP000095658"/>
    </source>
</evidence>
<gene>
    <name evidence="6" type="ORF">BA724_15620</name>
</gene>
<keyword evidence="2 5" id="KW-0812">Transmembrane</keyword>
<reference evidence="6 7" key="1">
    <citation type="submission" date="2016-06" db="EMBL/GenBank/DDBJ databases">
        <title>Domibacillus iocasae genome sequencing.</title>
        <authorList>
            <person name="Verma A."/>
            <person name="Pal Y."/>
            <person name="Ojha A.K."/>
            <person name="Krishnamurthi S."/>
        </authorList>
    </citation>
    <scope>NUCLEOTIDE SEQUENCE [LARGE SCALE GENOMIC DNA]</scope>
    <source>
        <strain evidence="6 7">DSM 29979</strain>
    </source>
</reference>
<evidence type="ECO:0000256" key="2">
    <source>
        <dbReference type="ARBA" id="ARBA00022692"/>
    </source>
</evidence>
<dbReference type="GO" id="GO:0016020">
    <property type="term" value="C:membrane"/>
    <property type="evidence" value="ECO:0007669"/>
    <property type="project" value="UniProtKB-SubCell"/>
</dbReference>
<dbReference type="Gene3D" id="1.20.120.1630">
    <property type="match status" value="1"/>
</dbReference>
<keyword evidence="6" id="KW-0808">Transferase</keyword>
<keyword evidence="6" id="KW-0489">Methyltransferase</keyword>
<dbReference type="PANTHER" id="PTHR43847">
    <property type="entry name" value="BLL3993 PROTEIN"/>
    <property type="match status" value="1"/>
</dbReference>
<evidence type="ECO:0000256" key="5">
    <source>
        <dbReference type="SAM" id="Phobius"/>
    </source>
</evidence>
<evidence type="ECO:0000256" key="1">
    <source>
        <dbReference type="ARBA" id="ARBA00004141"/>
    </source>
</evidence>
<dbReference type="InterPro" id="IPR007269">
    <property type="entry name" value="ICMT_MeTrfase"/>
</dbReference>
<feature type="transmembrane region" description="Helical" evidence="5">
    <location>
        <begin position="42"/>
        <end position="60"/>
    </location>
</feature>
<keyword evidence="4 5" id="KW-0472">Membrane</keyword>
<dbReference type="AlphaFoldDB" id="A0A1E7DT68"/>
<dbReference type="EMBL" id="MAMP01000004">
    <property type="protein sequence ID" value="OES46274.1"/>
    <property type="molecule type" value="Genomic_DNA"/>
</dbReference>
<organism evidence="6 7">
    <name type="scientific">Domibacillus iocasae</name>
    <dbReference type="NCBI Taxonomy" id="1714016"/>
    <lineage>
        <taxon>Bacteria</taxon>
        <taxon>Bacillati</taxon>
        <taxon>Bacillota</taxon>
        <taxon>Bacilli</taxon>
        <taxon>Bacillales</taxon>
        <taxon>Bacillaceae</taxon>
        <taxon>Domibacillus</taxon>
    </lineage>
</organism>
<keyword evidence="3 5" id="KW-1133">Transmembrane helix</keyword>
<evidence type="ECO:0000256" key="3">
    <source>
        <dbReference type="ARBA" id="ARBA00022989"/>
    </source>
</evidence>
<sequence length="175" mass="20606">MRELFWLFILFVCVQRISELIIAKRNEKWMLSQGGYEAGARHYPFIVALHISFFISLIVEVELLRKTISPDWLLWLTLFLLTQLSRVWTLRSLGTFWNTKIIVLPGAKIVKKGPYRWVRHPNYIIVTMEFIIIPFLFQAYYTALIFTLLNALMLTVRIAAEEQALMNATDFKKGY</sequence>
<dbReference type="GO" id="GO:0004671">
    <property type="term" value="F:protein C-terminal S-isoprenylcysteine carboxyl O-methyltransferase activity"/>
    <property type="evidence" value="ECO:0007669"/>
    <property type="project" value="InterPro"/>
</dbReference>
<dbReference type="Proteomes" id="UP000095658">
    <property type="component" value="Unassembled WGS sequence"/>
</dbReference>
<keyword evidence="7" id="KW-1185">Reference proteome</keyword>